<dbReference type="Proteomes" id="UP001060215">
    <property type="component" value="Chromosome 4"/>
</dbReference>
<evidence type="ECO:0000313" key="2">
    <source>
        <dbReference type="Proteomes" id="UP001060215"/>
    </source>
</evidence>
<reference evidence="1 2" key="1">
    <citation type="journal article" date="2022" name="Plant J.">
        <title>Chromosome-level genome of Camellia lanceoleosa provides a valuable resource for understanding genome evolution and self-incompatibility.</title>
        <authorList>
            <person name="Gong W."/>
            <person name="Xiao S."/>
            <person name="Wang L."/>
            <person name="Liao Z."/>
            <person name="Chang Y."/>
            <person name="Mo W."/>
            <person name="Hu G."/>
            <person name="Li W."/>
            <person name="Zhao G."/>
            <person name="Zhu H."/>
            <person name="Hu X."/>
            <person name="Ji K."/>
            <person name="Xiang X."/>
            <person name="Song Q."/>
            <person name="Yuan D."/>
            <person name="Jin S."/>
            <person name="Zhang L."/>
        </authorList>
    </citation>
    <scope>NUCLEOTIDE SEQUENCE [LARGE SCALE GENOMIC DNA]</scope>
    <source>
        <strain evidence="1">SQ_2022a</strain>
    </source>
</reference>
<organism evidence="1 2">
    <name type="scientific">Camellia lanceoleosa</name>
    <dbReference type="NCBI Taxonomy" id="1840588"/>
    <lineage>
        <taxon>Eukaryota</taxon>
        <taxon>Viridiplantae</taxon>
        <taxon>Streptophyta</taxon>
        <taxon>Embryophyta</taxon>
        <taxon>Tracheophyta</taxon>
        <taxon>Spermatophyta</taxon>
        <taxon>Magnoliopsida</taxon>
        <taxon>eudicotyledons</taxon>
        <taxon>Gunneridae</taxon>
        <taxon>Pentapetalae</taxon>
        <taxon>asterids</taxon>
        <taxon>Ericales</taxon>
        <taxon>Theaceae</taxon>
        <taxon>Camellia</taxon>
    </lineage>
</organism>
<protein>
    <submittedName>
        <fullName evidence="1">Uncharacterized protein</fullName>
    </submittedName>
</protein>
<comment type="caution">
    <text evidence="1">The sequence shown here is derived from an EMBL/GenBank/DDBJ whole genome shotgun (WGS) entry which is preliminary data.</text>
</comment>
<evidence type="ECO:0000313" key="1">
    <source>
        <dbReference type="EMBL" id="KAI8016422.1"/>
    </source>
</evidence>
<proteinExistence type="predicted"/>
<keyword evidence="2" id="KW-1185">Reference proteome</keyword>
<dbReference type="EMBL" id="CM045761">
    <property type="protein sequence ID" value="KAI8016422.1"/>
    <property type="molecule type" value="Genomic_DNA"/>
</dbReference>
<name>A0ACC0HV90_9ERIC</name>
<sequence>MVGGTIGETNGQLTTQDHSTVASTIIAQPKDEANRQTEEETDLLERHLRKNEHLSGNNPRFSSFKEALASPFPSEGNPIPFPLGSATTSLIEKEDDPSVPFDDSELPSINFSQKELTRICNPWNQSLIVKLMGRNVSYSLLMSRINSLWKPTGAIHRIDLANHYYLIKFHLDSDLHKVLKDGPWGTLLNGGQSSNPRDTKKSHPHLGVVRSGSNESLDGPLPSLTCSSTISSSPVCGGNLSVNTLHPSFRFPSTSDPIEPNYDPKYLSSPKSSKLPKQSSCGDSPSNPRTPFAGLSPPLHHPKRVHSPKPVSQNEENPSRARSPPPSHYRQILHDACQLGSRTLNLLNPILEQKEEEDQLGPRVCAFTGGPELGRKPQPSIV</sequence>
<accession>A0ACC0HV90</accession>
<gene>
    <name evidence="1" type="ORF">LOK49_LG05G03392</name>
</gene>